<dbReference type="NCBIfam" id="TIGR00106">
    <property type="entry name" value="MTH1187 family thiamine-binding protein"/>
    <property type="match status" value="1"/>
</dbReference>
<dbReference type="GeneID" id="1477120"/>
<dbReference type="GO" id="GO:0005829">
    <property type="term" value="C:cytosol"/>
    <property type="evidence" value="ECO:0007669"/>
    <property type="project" value="TreeGrafter"/>
</dbReference>
<reference evidence="3 4" key="1">
    <citation type="journal article" date="2002" name="Proc. Natl. Acad. Sci. U.S.A.">
        <title>The complete genome of hyperthermophile Methanopyrus kandleri AV19 and monophyly of archaeal methanogens.</title>
        <authorList>
            <person name="Slesarev A.I."/>
            <person name="Mezhevaya K.V."/>
            <person name="Makarova K.S."/>
            <person name="Polushin N.N."/>
            <person name="Shcherbinina O.V."/>
            <person name="Shakhova V.V."/>
            <person name="Belova G.I."/>
            <person name="Aravind L."/>
            <person name="Natale D.A."/>
            <person name="Rogozin I.B."/>
            <person name="Tatusov R.L."/>
            <person name="Wolf Y.I."/>
            <person name="Stetter K.O."/>
            <person name="Malykh A.G."/>
            <person name="Koonin E.V."/>
            <person name="Kozyavkin S.A."/>
        </authorList>
    </citation>
    <scope>NUCLEOTIDE SEQUENCE [LARGE SCALE GENOMIC DNA]</scope>
    <source>
        <strain evidence="4">AV19 / DSM 6324 / JCM 9639 / NBRC 100938</strain>
    </source>
</reference>
<dbReference type="AlphaFoldDB" id="Q8TWL4"/>
<proteinExistence type="inferred from homology"/>
<dbReference type="RefSeq" id="WP_011019387.1">
    <property type="nucleotide sequence ID" value="NC_003551.1"/>
</dbReference>
<evidence type="ECO:0000256" key="1">
    <source>
        <dbReference type="ARBA" id="ARBA00010272"/>
    </source>
</evidence>
<comment type="similarity">
    <text evidence="1">Belongs to the UPF0045 family.</text>
</comment>
<dbReference type="InterPro" id="IPR002767">
    <property type="entry name" value="Thiamine_BP"/>
</dbReference>
<dbReference type="InterPro" id="IPR029756">
    <property type="entry name" value="MTH1187/YkoF-like"/>
</dbReference>
<evidence type="ECO:0000259" key="2">
    <source>
        <dbReference type="Pfam" id="PF01910"/>
    </source>
</evidence>
<accession>Q8TWL4</accession>
<dbReference type="PANTHER" id="PTHR33777:SF1">
    <property type="entry name" value="UPF0045 PROTEIN ECM15"/>
    <property type="match status" value="1"/>
</dbReference>
<dbReference type="Proteomes" id="UP000001826">
    <property type="component" value="Chromosome"/>
</dbReference>
<dbReference type="InterPro" id="IPR051614">
    <property type="entry name" value="UPF0045_domain"/>
</dbReference>
<dbReference type="EMBL" id="AE009439">
    <property type="protein sequence ID" value="AAM02232.1"/>
    <property type="molecule type" value="Genomic_DNA"/>
</dbReference>
<dbReference type="InParanoid" id="Q8TWL4"/>
<keyword evidence="4" id="KW-1185">Reference proteome</keyword>
<organism evidence="3 4">
    <name type="scientific">Methanopyrus kandleri (strain AV19 / DSM 6324 / JCM 9639 / NBRC 100938)</name>
    <dbReference type="NCBI Taxonomy" id="190192"/>
    <lineage>
        <taxon>Archaea</taxon>
        <taxon>Methanobacteriati</taxon>
        <taxon>Methanobacteriota</taxon>
        <taxon>Methanomada group</taxon>
        <taxon>Methanopyri</taxon>
        <taxon>Methanopyrales</taxon>
        <taxon>Methanopyraceae</taxon>
        <taxon>Methanopyrus</taxon>
    </lineage>
</organism>
<evidence type="ECO:0000313" key="3">
    <source>
        <dbReference type="EMBL" id="AAM02232.1"/>
    </source>
</evidence>
<protein>
    <submittedName>
        <fullName evidence="3">Uncharacterized conserved protein</fullName>
    </submittedName>
</protein>
<evidence type="ECO:0000313" key="4">
    <source>
        <dbReference type="Proteomes" id="UP000001826"/>
    </source>
</evidence>
<dbReference type="KEGG" id="mka:MK1019"/>
<name>Q8TWL4_METKA</name>
<dbReference type="PANTHER" id="PTHR33777">
    <property type="entry name" value="UPF0045 PROTEIN ECM15"/>
    <property type="match status" value="1"/>
</dbReference>
<dbReference type="Gene3D" id="3.30.70.930">
    <property type="match status" value="1"/>
</dbReference>
<sequence>MAVVMEISFYPIGTGSPSVSDEIVEVVKALKEAGFEPQVGPMGTVVEVETFEDALEALRVAREAALRVVDRAVFVVKIDERRDKELTAEGKVRSVERKIQE</sequence>
<feature type="domain" description="Thiamine-binding protein" evidence="2">
    <location>
        <begin position="5"/>
        <end position="96"/>
    </location>
</feature>
<dbReference type="SUPFAM" id="SSF89957">
    <property type="entry name" value="MTH1187/YkoF-like"/>
    <property type="match status" value="1"/>
</dbReference>
<dbReference type="PATRIC" id="fig|190192.8.peg.1070"/>
<dbReference type="Pfam" id="PF01910">
    <property type="entry name" value="Thiamine_BP"/>
    <property type="match status" value="1"/>
</dbReference>
<dbReference type="EnsemblBacteria" id="AAM02232">
    <property type="protein sequence ID" value="AAM02232"/>
    <property type="gene ID" value="MK1019"/>
</dbReference>
<dbReference type="STRING" id="190192.MK1019"/>
<gene>
    <name evidence="3" type="ordered locus">MK1019</name>
</gene>
<dbReference type="PaxDb" id="190192-MK1019"/>
<dbReference type="HOGENOM" id="CLU_137479_3_1_2"/>